<reference evidence="5 6" key="1">
    <citation type="submission" date="2019-01" db="EMBL/GenBank/DDBJ databases">
        <title>Draft Genome and Complete Hox-Cluster Characterization of the Sterlet Sturgeon (Acipenser ruthenus).</title>
        <authorList>
            <person name="Wei Q."/>
        </authorList>
    </citation>
    <scope>NUCLEOTIDE SEQUENCE [LARGE SCALE GENOMIC DNA]</scope>
    <source>
        <strain evidence="5">WHYD16114868_AA</strain>
        <tissue evidence="5">Blood</tissue>
    </source>
</reference>
<protein>
    <recommendedName>
        <fullName evidence="2">FAD-dependent oxidoreductase domain-containing protein 1</fullName>
    </recommendedName>
</protein>
<keyword evidence="1" id="KW-0560">Oxidoreductase</keyword>
<dbReference type="AlphaFoldDB" id="A0A444UWD3"/>
<dbReference type="InterPro" id="IPR006076">
    <property type="entry name" value="FAD-dep_OxRdtase"/>
</dbReference>
<evidence type="ECO:0000256" key="1">
    <source>
        <dbReference type="ARBA" id="ARBA00023002"/>
    </source>
</evidence>
<gene>
    <name evidence="5" type="ORF">EOD39_20118</name>
</gene>
<comment type="function">
    <text evidence="3">Required for the assembly of the mitochondrial membrane respiratory chain NADH dehydrogenase (Complex I). Involved in mid-late stages of complex I assembly.</text>
</comment>
<evidence type="ECO:0000259" key="4">
    <source>
        <dbReference type="Pfam" id="PF01266"/>
    </source>
</evidence>
<dbReference type="Proteomes" id="UP000289886">
    <property type="component" value="Unassembled WGS sequence"/>
</dbReference>
<evidence type="ECO:0000256" key="3">
    <source>
        <dbReference type="ARBA" id="ARBA00046185"/>
    </source>
</evidence>
<proteinExistence type="predicted"/>
<dbReference type="Gene3D" id="3.30.9.10">
    <property type="entry name" value="D-Amino Acid Oxidase, subunit A, domain 2"/>
    <property type="match status" value="2"/>
</dbReference>
<comment type="caution">
    <text evidence="5">The sequence shown here is derived from an EMBL/GenBank/DDBJ whole genome shotgun (WGS) entry which is preliminary data.</text>
</comment>
<dbReference type="EMBL" id="SCEB01006256">
    <property type="protein sequence ID" value="RXM92447.1"/>
    <property type="molecule type" value="Genomic_DNA"/>
</dbReference>
<feature type="domain" description="FAD dependent oxidoreductase" evidence="4">
    <location>
        <begin position="138"/>
        <end position="246"/>
    </location>
</feature>
<dbReference type="PANTHER" id="PTHR13847">
    <property type="entry name" value="SARCOSINE DEHYDROGENASE-RELATED"/>
    <property type="match status" value="1"/>
</dbReference>
<sequence length="282" mass="31824">MGSDPWLCVLLRYVYVFHCPNGPGLEMPLLIDPSGAYARREGLGGNFLGGLSPSEEEEPDASDLEVDHDFFQEKVWPKLGHRVPDFQNIKVSETRGQLEIHDVESELKKFRAKAAAALPGSDWTPLVVNPALPPERADVVIVGGGVVGWSVAYWLKKKERIRDGVRVVVVERDPTYSQASTVLSVGGIRQQFSMPENIHMSMFSCDFMRNINEHLDVMNEDPVDLQFNHAGYLFLASENGAEIMEHNYNIQRYLPFPGLLYFISKDFYMVTFRVFPISLMGL</sequence>
<evidence type="ECO:0000256" key="2">
    <source>
        <dbReference type="ARBA" id="ARBA00039785"/>
    </source>
</evidence>
<dbReference type="PANTHER" id="PTHR13847:SF287">
    <property type="entry name" value="FAD-DEPENDENT OXIDOREDUCTASE DOMAIN-CONTAINING PROTEIN 1"/>
    <property type="match status" value="1"/>
</dbReference>
<dbReference type="GO" id="GO:0032981">
    <property type="term" value="P:mitochondrial respiratory chain complex I assembly"/>
    <property type="evidence" value="ECO:0007669"/>
    <property type="project" value="TreeGrafter"/>
</dbReference>
<accession>A0A444UWD3</accession>
<dbReference type="Pfam" id="PF01266">
    <property type="entry name" value="DAO"/>
    <property type="match status" value="1"/>
</dbReference>
<dbReference type="SUPFAM" id="SSF51905">
    <property type="entry name" value="FAD/NAD(P)-binding domain"/>
    <property type="match status" value="1"/>
</dbReference>
<evidence type="ECO:0000313" key="6">
    <source>
        <dbReference type="Proteomes" id="UP000289886"/>
    </source>
</evidence>
<dbReference type="GO" id="GO:0016491">
    <property type="term" value="F:oxidoreductase activity"/>
    <property type="evidence" value="ECO:0007669"/>
    <property type="project" value="UniProtKB-KW"/>
</dbReference>
<organism evidence="5 6">
    <name type="scientific">Acipenser ruthenus</name>
    <name type="common">Sterlet sturgeon</name>
    <dbReference type="NCBI Taxonomy" id="7906"/>
    <lineage>
        <taxon>Eukaryota</taxon>
        <taxon>Metazoa</taxon>
        <taxon>Chordata</taxon>
        <taxon>Craniata</taxon>
        <taxon>Vertebrata</taxon>
        <taxon>Euteleostomi</taxon>
        <taxon>Actinopterygii</taxon>
        <taxon>Chondrostei</taxon>
        <taxon>Acipenseriformes</taxon>
        <taxon>Acipenseridae</taxon>
        <taxon>Acipenser</taxon>
    </lineage>
</organism>
<dbReference type="GO" id="GO:0005739">
    <property type="term" value="C:mitochondrion"/>
    <property type="evidence" value="ECO:0007669"/>
    <property type="project" value="GOC"/>
</dbReference>
<dbReference type="Gene3D" id="3.50.50.60">
    <property type="entry name" value="FAD/NAD(P)-binding domain"/>
    <property type="match status" value="1"/>
</dbReference>
<dbReference type="InterPro" id="IPR036188">
    <property type="entry name" value="FAD/NAD-bd_sf"/>
</dbReference>
<evidence type="ECO:0000313" key="5">
    <source>
        <dbReference type="EMBL" id="RXM92447.1"/>
    </source>
</evidence>
<keyword evidence="6" id="KW-1185">Reference proteome</keyword>
<name>A0A444UWD3_ACIRT</name>